<dbReference type="AlphaFoldDB" id="A0A8J3V8I5"/>
<accession>A0A8J3V8I5</accession>
<keyword evidence="2" id="KW-1185">Reference proteome</keyword>
<organism evidence="1 2">
    <name type="scientific">Planotetraspora thailandica</name>
    <dbReference type="NCBI Taxonomy" id="487172"/>
    <lineage>
        <taxon>Bacteria</taxon>
        <taxon>Bacillati</taxon>
        <taxon>Actinomycetota</taxon>
        <taxon>Actinomycetes</taxon>
        <taxon>Streptosporangiales</taxon>
        <taxon>Streptosporangiaceae</taxon>
        <taxon>Planotetraspora</taxon>
    </lineage>
</organism>
<proteinExistence type="predicted"/>
<sequence>MDSSEQVGRAVKQLAAQVYSGLHGSGLRVEPVVELACLMEEYGLSGSAVREILERRTAELGPADVVRLGRELLELMDFEPGFDLEPGWWATLETAAKVVEGDLRASGIEGALGITMPDWDDSGCARVEFRGACGSPPIWPSSGKDIGVALAEVADATQDEVMEVTWMVWPTCPEHRLGLHADLVEGTAVWQCAGGGTHVAARIGELGGSSRRRDVRPST</sequence>
<protein>
    <submittedName>
        <fullName evidence="1">Uncharacterized protein</fullName>
    </submittedName>
</protein>
<comment type="caution">
    <text evidence="1">The sequence shown here is derived from an EMBL/GenBank/DDBJ whole genome shotgun (WGS) entry which is preliminary data.</text>
</comment>
<name>A0A8J3V8I5_9ACTN</name>
<gene>
    <name evidence="1" type="ORF">Pth03_43680</name>
</gene>
<dbReference type="RefSeq" id="WP_203946147.1">
    <property type="nucleotide sequence ID" value="NZ_BOOR01000031.1"/>
</dbReference>
<dbReference type="Proteomes" id="UP000605992">
    <property type="component" value="Unassembled WGS sequence"/>
</dbReference>
<evidence type="ECO:0000313" key="1">
    <source>
        <dbReference type="EMBL" id="GII55979.1"/>
    </source>
</evidence>
<evidence type="ECO:0000313" key="2">
    <source>
        <dbReference type="Proteomes" id="UP000605992"/>
    </source>
</evidence>
<dbReference type="EMBL" id="BOOR01000031">
    <property type="protein sequence ID" value="GII55979.1"/>
    <property type="molecule type" value="Genomic_DNA"/>
</dbReference>
<reference evidence="1" key="1">
    <citation type="submission" date="2021-01" db="EMBL/GenBank/DDBJ databases">
        <title>Whole genome shotgun sequence of Planotetraspora thailandica NBRC 104271.</title>
        <authorList>
            <person name="Komaki H."/>
            <person name="Tamura T."/>
        </authorList>
    </citation>
    <scope>NUCLEOTIDE SEQUENCE</scope>
    <source>
        <strain evidence="1">NBRC 104271</strain>
    </source>
</reference>